<evidence type="ECO:0000313" key="1">
    <source>
        <dbReference type="EMBL" id="GAA5189588.1"/>
    </source>
</evidence>
<protein>
    <recommendedName>
        <fullName evidence="3">4-oxalocrotonate tautomerase</fullName>
    </recommendedName>
</protein>
<dbReference type="EMBL" id="BAABKK010000003">
    <property type="protein sequence ID" value="GAA5189588.1"/>
    <property type="molecule type" value="Genomic_DNA"/>
</dbReference>
<keyword evidence="2" id="KW-1185">Reference proteome</keyword>
<name>A0ABP9S1S3_9MICC</name>
<dbReference type="RefSeq" id="WP_059390051.1">
    <property type="nucleotide sequence ID" value="NZ_BAABKK010000003.1"/>
</dbReference>
<evidence type="ECO:0008006" key="3">
    <source>
        <dbReference type="Google" id="ProtNLM"/>
    </source>
</evidence>
<dbReference type="Proteomes" id="UP001500200">
    <property type="component" value="Unassembled WGS sequence"/>
</dbReference>
<proteinExistence type="predicted"/>
<accession>A0ABP9S1S3</accession>
<gene>
    <name evidence="1" type="ORF">GCM10023346_04540</name>
</gene>
<reference evidence="2" key="1">
    <citation type="journal article" date="2019" name="Int. J. Syst. Evol. Microbiol.">
        <title>The Global Catalogue of Microorganisms (GCM) 10K type strain sequencing project: providing services to taxonomists for standard genome sequencing and annotation.</title>
        <authorList>
            <consortium name="The Broad Institute Genomics Platform"/>
            <consortium name="The Broad Institute Genome Sequencing Center for Infectious Disease"/>
            <person name="Wu L."/>
            <person name="Ma J."/>
        </authorList>
    </citation>
    <scope>NUCLEOTIDE SEQUENCE [LARGE SCALE GENOMIC DNA]</scope>
    <source>
        <strain evidence="2">JCM 18514</strain>
    </source>
</reference>
<organism evidence="1 2">
    <name type="scientific">Arthrobacter gyeryongensis</name>
    <dbReference type="NCBI Taxonomy" id="1650592"/>
    <lineage>
        <taxon>Bacteria</taxon>
        <taxon>Bacillati</taxon>
        <taxon>Actinomycetota</taxon>
        <taxon>Actinomycetes</taxon>
        <taxon>Micrococcales</taxon>
        <taxon>Micrococcaceae</taxon>
        <taxon>Arthrobacter</taxon>
    </lineage>
</organism>
<comment type="caution">
    <text evidence="1">The sequence shown here is derived from an EMBL/GenBank/DDBJ whole genome shotgun (WGS) entry which is preliminary data.</text>
</comment>
<evidence type="ECO:0000313" key="2">
    <source>
        <dbReference type="Proteomes" id="UP001500200"/>
    </source>
</evidence>
<sequence>MHQTATFRLEITVSQTRSRDDQLTEAVNELIPAALEHRHGILVTQHDTATYTLEVHPSVPCGTIHEKRHPEP</sequence>